<dbReference type="SUPFAM" id="SSF53850">
    <property type="entry name" value="Periplasmic binding protein-like II"/>
    <property type="match status" value="1"/>
</dbReference>
<proteinExistence type="inferred from homology"/>
<dbReference type="Proteomes" id="UP000287519">
    <property type="component" value="Unassembled WGS sequence"/>
</dbReference>
<comment type="similarity">
    <text evidence="2">Belongs to the NlpA lipoprotein family.</text>
</comment>
<keyword evidence="3" id="KW-0732">Signal</keyword>
<dbReference type="InterPro" id="IPR004872">
    <property type="entry name" value="Lipoprotein_NlpA"/>
</dbReference>
<dbReference type="CDD" id="cd13596">
    <property type="entry name" value="PBP2_lipoprotein_GmpC"/>
    <property type="match status" value="1"/>
</dbReference>
<evidence type="ECO:0000256" key="3">
    <source>
        <dbReference type="ARBA" id="ARBA00022729"/>
    </source>
</evidence>
<reference evidence="7 8" key="1">
    <citation type="submission" date="2018-11" db="EMBL/GenBank/DDBJ databases">
        <title>Microbial catabolism of amino acid.</title>
        <authorList>
            <person name="Hibi M."/>
            <person name="Ogawa J."/>
        </authorList>
    </citation>
    <scope>NUCLEOTIDE SEQUENCE [LARGE SCALE GENOMIC DNA]</scope>
    <source>
        <strain evidence="7 8">C31-06</strain>
    </source>
</reference>
<accession>A0A402BZX7</accession>
<evidence type="ECO:0000256" key="6">
    <source>
        <dbReference type="ARBA" id="ARBA00023288"/>
    </source>
</evidence>
<comment type="subcellular location">
    <subcellularLocation>
        <location evidence="1">Membrane</location>
        <topology evidence="1">Lipid-anchor</topology>
    </subcellularLocation>
</comment>
<evidence type="ECO:0000256" key="2">
    <source>
        <dbReference type="ARBA" id="ARBA00008973"/>
    </source>
</evidence>
<evidence type="ECO:0000256" key="5">
    <source>
        <dbReference type="ARBA" id="ARBA00023139"/>
    </source>
</evidence>
<evidence type="ECO:0000256" key="1">
    <source>
        <dbReference type="ARBA" id="ARBA00004635"/>
    </source>
</evidence>
<evidence type="ECO:0000313" key="8">
    <source>
        <dbReference type="Proteomes" id="UP000287519"/>
    </source>
</evidence>
<dbReference type="PANTHER" id="PTHR30429">
    <property type="entry name" value="D-METHIONINE-BINDING LIPOPROTEIN METQ"/>
    <property type="match status" value="1"/>
</dbReference>
<keyword evidence="8" id="KW-1185">Reference proteome</keyword>
<keyword evidence="4" id="KW-0472">Membrane</keyword>
<evidence type="ECO:0000313" key="7">
    <source>
        <dbReference type="EMBL" id="GCE36882.1"/>
    </source>
</evidence>
<dbReference type="GO" id="GO:0016020">
    <property type="term" value="C:membrane"/>
    <property type="evidence" value="ECO:0007669"/>
    <property type="project" value="UniProtKB-SubCell"/>
</dbReference>
<dbReference type="Gene3D" id="3.40.190.10">
    <property type="entry name" value="Periplasmic binding protein-like II"/>
    <property type="match status" value="2"/>
</dbReference>
<evidence type="ECO:0000256" key="4">
    <source>
        <dbReference type="ARBA" id="ARBA00023136"/>
    </source>
</evidence>
<comment type="caution">
    <text evidence="7">The sequence shown here is derived from an EMBL/GenBank/DDBJ whole genome shotgun (WGS) entry which is preliminary data.</text>
</comment>
<gene>
    <name evidence="7" type="ORF">Rhow_005882</name>
</gene>
<protein>
    <submittedName>
        <fullName evidence="7">Methionine ABC transporter substrate-binding protein</fullName>
    </submittedName>
</protein>
<dbReference type="Pfam" id="PF03180">
    <property type="entry name" value="Lipoprotein_9"/>
    <property type="match status" value="1"/>
</dbReference>
<dbReference type="AlphaFoldDB" id="A0A402BZX7"/>
<name>A0A402BZX7_RHOWR</name>
<dbReference type="EMBL" id="BHYM01000005">
    <property type="protein sequence ID" value="GCE36882.1"/>
    <property type="molecule type" value="Genomic_DNA"/>
</dbReference>
<organism evidence="7 8">
    <name type="scientific">Rhodococcus wratislaviensis</name>
    <name type="common">Tsukamurella wratislaviensis</name>
    <dbReference type="NCBI Taxonomy" id="44752"/>
    <lineage>
        <taxon>Bacteria</taxon>
        <taxon>Bacillati</taxon>
        <taxon>Actinomycetota</taxon>
        <taxon>Actinomycetes</taxon>
        <taxon>Mycobacteriales</taxon>
        <taxon>Nocardiaceae</taxon>
        <taxon>Rhodococcus</taxon>
    </lineage>
</organism>
<dbReference type="PANTHER" id="PTHR30429:SF3">
    <property type="entry name" value="LIPOPROTEIN"/>
    <property type="match status" value="1"/>
</dbReference>
<keyword evidence="6" id="KW-0449">Lipoprotein</keyword>
<keyword evidence="5" id="KW-0564">Palmitate</keyword>
<sequence length="305" mass="32546">MGALRGRPIDRWDCRVKFSRTLALAAVPLLAALTACTGGSGDAGGDTVRIGTTEASDRSWEIFEDKAKDAGITLDVVNFSDYSQLNIALSQGQIDANHFQHLEFLGEYNTGADDDLTPIGATQIVPLGLYSQKHQSRADIPRGGEIAIPNDPSNQARALFVLKGAGLLTLTGDNPSPTPADIDANASKVKVTPVDAAQTALSLASVDGAIVNNTFLERSGIDPASALYKDDPSSPAAEPYINTFVTRAEDKDNATYLELVKIWHDPEIQAAVREESKGTSVEVERDGAQLEQILSRVEEGIRSAK</sequence>